<gene>
    <name evidence="2" type="ORF">GUITHDRAFT_142101</name>
</gene>
<proteinExistence type="predicted"/>
<sequence>MYDLAPPGSPIPGLEHLFGGGSGMSKTGGQKTSAAPSQRIERMIQTSASHRRPVLVGRRDLRGNSNGTTKTSRKTAGERRRKEVDDEGANLADLILAAVPRQPIVVEYEATPPSYVQDEEFAAVTRSEQEERAMKIRKQEELKESLRQQLSFPASLPILWSHPFCSRATSQREEEREEERCRREQEQLKYQFEAEKAAKRSAGSSQTTAARGGRREAAGAVKGVKGPAKTARLEK</sequence>
<dbReference type="EnsemblProtists" id="EKX41419">
    <property type="protein sequence ID" value="EKX41419"/>
    <property type="gene ID" value="GUITHDRAFT_142101"/>
</dbReference>
<name>L1IZT2_GUITC</name>
<evidence type="ECO:0000313" key="3">
    <source>
        <dbReference type="EnsemblProtists" id="EKX41419"/>
    </source>
</evidence>
<reference evidence="2 4" key="1">
    <citation type="journal article" date="2012" name="Nature">
        <title>Algal genomes reveal evolutionary mosaicism and the fate of nucleomorphs.</title>
        <authorList>
            <consortium name="DOE Joint Genome Institute"/>
            <person name="Curtis B.A."/>
            <person name="Tanifuji G."/>
            <person name="Burki F."/>
            <person name="Gruber A."/>
            <person name="Irimia M."/>
            <person name="Maruyama S."/>
            <person name="Arias M.C."/>
            <person name="Ball S.G."/>
            <person name="Gile G.H."/>
            <person name="Hirakawa Y."/>
            <person name="Hopkins J.F."/>
            <person name="Kuo A."/>
            <person name="Rensing S.A."/>
            <person name="Schmutz J."/>
            <person name="Symeonidi A."/>
            <person name="Elias M."/>
            <person name="Eveleigh R.J."/>
            <person name="Herman E.K."/>
            <person name="Klute M.J."/>
            <person name="Nakayama T."/>
            <person name="Obornik M."/>
            <person name="Reyes-Prieto A."/>
            <person name="Armbrust E.V."/>
            <person name="Aves S.J."/>
            <person name="Beiko R.G."/>
            <person name="Coutinho P."/>
            <person name="Dacks J.B."/>
            <person name="Durnford D.G."/>
            <person name="Fast N.M."/>
            <person name="Green B.R."/>
            <person name="Grisdale C.J."/>
            <person name="Hempel F."/>
            <person name="Henrissat B."/>
            <person name="Hoppner M.P."/>
            <person name="Ishida K."/>
            <person name="Kim E."/>
            <person name="Koreny L."/>
            <person name="Kroth P.G."/>
            <person name="Liu Y."/>
            <person name="Malik S.B."/>
            <person name="Maier U.G."/>
            <person name="McRose D."/>
            <person name="Mock T."/>
            <person name="Neilson J.A."/>
            <person name="Onodera N.T."/>
            <person name="Poole A.M."/>
            <person name="Pritham E.J."/>
            <person name="Richards T.A."/>
            <person name="Rocap G."/>
            <person name="Roy S.W."/>
            <person name="Sarai C."/>
            <person name="Schaack S."/>
            <person name="Shirato S."/>
            <person name="Slamovits C.H."/>
            <person name="Spencer D.F."/>
            <person name="Suzuki S."/>
            <person name="Worden A.Z."/>
            <person name="Zauner S."/>
            <person name="Barry K."/>
            <person name="Bell C."/>
            <person name="Bharti A.K."/>
            <person name="Crow J.A."/>
            <person name="Grimwood J."/>
            <person name="Kramer R."/>
            <person name="Lindquist E."/>
            <person name="Lucas S."/>
            <person name="Salamov A."/>
            <person name="McFadden G.I."/>
            <person name="Lane C.E."/>
            <person name="Keeling P.J."/>
            <person name="Gray M.W."/>
            <person name="Grigoriev I.V."/>
            <person name="Archibald J.M."/>
        </authorList>
    </citation>
    <scope>NUCLEOTIDE SEQUENCE</scope>
    <source>
        <strain evidence="2 4">CCMP2712</strain>
    </source>
</reference>
<feature type="compositionally biased region" description="Low complexity" evidence="1">
    <location>
        <begin position="24"/>
        <end position="33"/>
    </location>
</feature>
<dbReference type="PaxDb" id="55529-EKX41419"/>
<feature type="region of interest" description="Disordered" evidence="1">
    <location>
        <begin position="1"/>
        <end position="87"/>
    </location>
</feature>
<dbReference type="HOGENOM" id="CLU_1182100_0_0_1"/>
<dbReference type="EMBL" id="JH993024">
    <property type="protein sequence ID" value="EKX41419.1"/>
    <property type="molecule type" value="Genomic_DNA"/>
</dbReference>
<feature type="compositionally biased region" description="Basic and acidic residues" evidence="1">
    <location>
        <begin position="75"/>
        <end position="84"/>
    </location>
</feature>
<dbReference type="KEGG" id="gtt:GUITHDRAFT_142101"/>
<organism evidence="2">
    <name type="scientific">Guillardia theta (strain CCMP2712)</name>
    <name type="common">Cryptophyte</name>
    <dbReference type="NCBI Taxonomy" id="905079"/>
    <lineage>
        <taxon>Eukaryota</taxon>
        <taxon>Cryptophyceae</taxon>
        <taxon>Pyrenomonadales</taxon>
        <taxon>Geminigeraceae</taxon>
        <taxon>Guillardia</taxon>
    </lineage>
</organism>
<reference evidence="4" key="2">
    <citation type="submission" date="2012-11" db="EMBL/GenBank/DDBJ databases">
        <authorList>
            <person name="Kuo A."/>
            <person name="Curtis B.A."/>
            <person name="Tanifuji G."/>
            <person name="Burki F."/>
            <person name="Gruber A."/>
            <person name="Irimia M."/>
            <person name="Maruyama S."/>
            <person name="Arias M.C."/>
            <person name="Ball S.G."/>
            <person name="Gile G.H."/>
            <person name="Hirakawa Y."/>
            <person name="Hopkins J.F."/>
            <person name="Rensing S.A."/>
            <person name="Schmutz J."/>
            <person name="Symeonidi A."/>
            <person name="Elias M."/>
            <person name="Eveleigh R.J."/>
            <person name="Herman E.K."/>
            <person name="Klute M.J."/>
            <person name="Nakayama T."/>
            <person name="Obornik M."/>
            <person name="Reyes-Prieto A."/>
            <person name="Armbrust E.V."/>
            <person name="Aves S.J."/>
            <person name="Beiko R.G."/>
            <person name="Coutinho P."/>
            <person name="Dacks J.B."/>
            <person name="Durnford D.G."/>
            <person name="Fast N.M."/>
            <person name="Green B.R."/>
            <person name="Grisdale C."/>
            <person name="Hempe F."/>
            <person name="Henrissat B."/>
            <person name="Hoppner M.P."/>
            <person name="Ishida K.-I."/>
            <person name="Kim E."/>
            <person name="Koreny L."/>
            <person name="Kroth P.G."/>
            <person name="Liu Y."/>
            <person name="Malik S.-B."/>
            <person name="Maier U.G."/>
            <person name="McRose D."/>
            <person name="Mock T."/>
            <person name="Neilson J.A."/>
            <person name="Onodera N.T."/>
            <person name="Poole A.M."/>
            <person name="Pritham E.J."/>
            <person name="Richards T.A."/>
            <person name="Rocap G."/>
            <person name="Roy S.W."/>
            <person name="Sarai C."/>
            <person name="Schaack S."/>
            <person name="Shirato S."/>
            <person name="Slamovits C.H."/>
            <person name="Spencer D.F."/>
            <person name="Suzuki S."/>
            <person name="Worden A.Z."/>
            <person name="Zauner S."/>
            <person name="Barry K."/>
            <person name="Bell C."/>
            <person name="Bharti A.K."/>
            <person name="Crow J.A."/>
            <person name="Grimwood J."/>
            <person name="Kramer R."/>
            <person name="Lindquist E."/>
            <person name="Lucas S."/>
            <person name="Salamov A."/>
            <person name="McFadden G.I."/>
            <person name="Lane C.E."/>
            <person name="Keeling P.J."/>
            <person name="Gray M.W."/>
            <person name="Grigoriev I.V."/>
            <person name="Archibald J.M."/>
        </authorList>
    </citation>
    <scope>NUCLEOTIDE SEQUENCE</scope>
    <source>
        <strain evidence="4">CCMP2712</strain>
    </source>
</reference>
<dbReference type="GeneID" id="17297962"/>
<reference evidence="3" key="3">
    <citation type="submission" date="2016-03" db="UniProtKB">
        <authorList>
            <consortium name="EnsemblProtists"/>
        </authorList>
    </citation>
    <scope>IDENTIFICATION</scope>
</reference>
<feature type="region of interest" description="Disordered" evidence="1">
    <location>
        <begin position="192"/>
        <end position="235"/>
    </location>
</feature>
<feature type="compositionally biased region" description="Low complexity" evidence="1">
    <location>
        <begin position="218"/>
        <end position="235"/>
    </location>
</feature>
<protein>
    <submittedName>
        <fullName evidence="2 3">Uncharacterized protein</fullName>
    </submittedName>
</protein>
<evidence type="ECO:0000256" key="1">
    <source>
        <dbReference type="SAM" id="MobiDB-lite"/>
    </source>
</evidence>
<evidence type="ECO:0000313" key="2">
    <source>
        <dbReference type="EMBL" id="EKX41419.1"/>
    </source>
</evidence>
<dbReference type="AlphaFoldDB" id="L1IZT2"/>
<keyword evidence="4" id="KW-1185">Reference proteome</keyword>
<accession>L1IZT2</accession>
<dbReference type="RefSeq" id="XP_005828399.1">
    <property type="nucleotide sequence ID" value="XM_005828342.1"/>
</dbReference>
<evidence type="ECO:0000313" key="4">
    <source>
        <dbReference type="Proteomes" id="UP000011087"/>
    </source>
</evidence>
<dbReference type="Proteomes" id="UP000011087">
    <property type="component" value="Unassembled WGS sequence"/>
</dbReference>